<dbReference type="Gene3D" id="3.30.230.130">
    <property type="entry name" value="Cullin, Chain C, Domain 2"/>
    <property type="match status" value="1"/>
</dbReference>
<dbReference type="GO" id="GO:0031625">
    <property type="term" value="F:ubiquitin protein ligase binding"/>
    <property type="evidence" value="ECO:0007669"/>
    <property type="project" value="InterPro"/>
</dbReference>
<organism evidence="4 5">
    <name type="scientific">Malassezia pachydermatis</name>
    <dbReference type="NCBI Taxonomy" id="77020"/>
    <lineage>
        <taxon>Eukaryota</taxon>
        <taxon>Fungi</taxon>
        <taxon>Dikarya</taxon>
        <taxon>Basidiomycota</taxon>
        <taxon>Ustilaginomycotina</taxon>
        <taxon>Malasseziomycetes</taxon>
        <taxon>Malasseziales</taxon>
        <taxon>Malasseziaceae</taxon>
        <taxon>Malassezia</taxon>
    </lineage>
</organism>
<feature type="domain" description="Cullin family profile" evidence="3">
    <location>
        <begin position="271"/>
        <end position="489"/>
    </location>
</feature>
<reference evidence="4 5" key="1">
    <citation type="submission" date="2015-07" db="EMBL/GenBank/DDBJ databases">
        <title>Draft Genome Sequence of Malassezia furfur CBS1878 and Malassezia pachydermatis CBS1879.</title>
        <authorList>
            <person name="Triana S."/>
            <person name="Ohm R."/>
            <person name="Gonzalez A."/>
            <person name="DeCock H."/>
            <person name="Restrepo S."/>
            <person name="Celis A."/>
        </authorList>
    </citation>
    <scope>NUCLEOTIDE SEQUENCE [LARGE SCALE GENOMIC DNA]</scope>
    <source>
        <strain evidence="4 5">CBS 1879</strain>
    </source>
</reference>
<dbReference type="InterPro" id="IPR019559">
    <property type="entry name" value="Cullin_neddylation_domain"/>
</dbReference>
<dbReference type="PROSITE" id="PS50069">
    <property type="entry name" value="CULLIN_2"/>
    <property type="match status" value="1"/>
</dbReference>
<evidence type="ECO:0000313" key="4">
    <source>
        <dbReference type="EMBL" id="KOS13430.1"/>
    </source>
</evidence>
<dbReference type="Gene3D" id="1.10.10.10">
    <property type="entry name" value="Winged helix-like DNA-binding domain superfamily/Winged helix DNA-binding domain"/>
    <property type="match status" value="1"/>
</dbReference>
<comment type="similarity">
    <text evidence="1 2">Belongs to the cullin family.</text>
</comment>
<comment type="caution">
    <text evidence="4">The sequence shown here is derived from an EMBL/GenBank/DDBJ whole genome shotgun (WGS) entry which is preliminary data.</text>
</comment>
<dbReference type="InterPro" id="IPR036388">
    <property type="entry name" value="WH-like_DNA-bd_sf"/>
</dbReference>
<dbReference type="SMART" id="SM00884">
    <property type="entry name" value="Cullin_Nedd8"/>
    <property type="match status" value="1"/>
</dbReference>
<dbReference type="VEuPathDB" id="FungiDB:Malapachy_0179"/>
<evidence type="ECO:0000256" key="1">
    <source>
        <dbReference type="PROSITE-ProRule" id="PRU00330"/>
    </source>
</evidence>
<keyword evidence="5" id="KW-1185">Reference proteome</keyword>
<accession>A0A0M8MTF8</accession>
<dbReference type="InterPro" id="IPR036317">
    <property type="entry name" value="Cullin_homology_sf"/>
</dbReference>
<dbReference type="Pfam" id="PF26557">
    <property type="entry name" value="Cullin_AB"/>
    <property type="match status" value="1"/>
</dbReference>
<dbReference type="Pfam" id="PF00888">
    <property type="entry name" value="Cullin"/>
    <property type="match status" value="1"/>
</dbReference>
<dbReference type="AlphaFoldDB" id="A0A0M8MTF8"/>
<sequence>MRRVWTDILTSLSVDVHTSHGLQRLCEEWTELEQTCVRLYDLLTPLLHADHDRLSWHDTCLAWWAHGCDRIHARRASAQALYQLADEARQGRLPSDVWRRTLLCVRAWNWPLDAVETQAQSFYTSHGPGDMVDAPFLCRAAQWLANEEAWQAWMPSSQAPALLLHTLVDAHLKAYEQGFTTLLAHPAAMQAWYTLLTAAQQHAWMRHVVRTQMEKHVWHLLTASTDLMCTSLLTCWQIWQARWADSLDQDATLQAAMRDAMEAALPAYAPTVATQLTHNLDTYLRRVTTSYEAHIDTAMHLFRCLPDKDAWEETYRRTLADRLLHDQARSLDAERYVVTQLKHICGPFYTRKLDTMLTDMELSAQWQQAFAERRTAPSSLHVQVLTQAHWPSIPCTPMALPPYMQEALTEYEAMYQAAHTGRTLQWCHDLGTLTLQTKWDDTVVYVHGSTWQAAILLCFNARTECTGTHLQTTTQLPWPVLESTLQTFLRMSTPLLSKTPADTTMRPADTFRLTTHLPTKRRHIRLPSPHTHPSAMPISTTTATPTLVDVDMVLQAAIMRILKASKRASHATLVSRVIEAVQEKVTATPSDVKKAIEKLMDKVCVYDD</sequence>
<evidence type="ECO:0000256" key="2">
    <source>
        <dbReference type="RuleBase" id="RU003829"/>
    </source>
</evidence>
<proteinExistence type="inferred from homology"/>
<dbReference type="GeneID" id="28726586"/>
<dbReference type="SUPFAM" id="SSF46785">
    <property type="entry name" value="Winged helix' DNA-binding domain"/>
    <property type="match status" value="1"/>
</dbReference>
<dbReference type="OrthoDB" id="27073at2759"/>
<dbReference type="InterPro" id="IPR059120">
    <property type="entry name" value="Cullin-like_AB"/>
</dbReference>
<dbReference type="InterPro" id="IPR001373">
    <property type="entry name" value="Cullin_N"/>
</dbReference>
<dbReference type="SUPFAM" id="SSF75632">
    <property type="entry name" value="Cullin homology domain"/>
    <property type="match status" value="1"/>
</dbReference>
<dbReference type="SMART" id="SM00182">
    <property type="entry name" value="CULLIN"/>
    <property type="match status" value="1"/>
</dbReference>
<evidence type="ECO:0000313" key="5">
    <source>
        <dbReference type="Proteomes" id="UP000037751"/>
    </source>
</evidence>
<protein>
    <submittedName>
        <fullName evidence="4">Cullin 4a</fullName>
    </submittedName>
</protein>
<dbReference type="Proteomes" id="UP000037751">
    <property type="component" value="Unassembled WGS sequence"/>
</dbReference>
<dbReference type="Pfam" id="PF10557">
    <property type="entry name" value="Cullin_Nedd8"/>
    <property type="match status" value="1"/>
</dbReference>
<evidence type="ECO:0000259" key="3">
    <source>
        <dbReference type="PROSITE" id="PS50069"/>
    </source>
</evidence>
<dbReference type="RefSeq" id="XP_017991062.1">
    <property type="nucleotide sequence ID" value="XM_018134711.1"/>
</dbReference>
<dbReference type="InterPro" id="IPR045093">
    <property type="entry name" value="Cullin"/>
</dbReference>
<dbReference type="Gene3D" id="1.20.1310.10">
    <property type="entry name" value="Cullin Repeats"/>
    <property type="match status" value="1"/>
</dbReference>
<gene>
    <name evidence="4" type="ORF">Malapachy_0179</name>
</gene>
<dbReference type="PANTHER" id="PTHR11932">
    <property type="entry name" value="CULLIN"/>
    <property type="match status" value="1"/>
</dbReference>
<name>A0A0M8MTF8_9BASI</name>
<dbReference type="InterPro" id="IPR016158">
    <property type="entry name" value="Cullin_homology"/>
</dbReference>
<dbReference type="STRING" id="77020.A0A0M8MTF8"/>
<dbReference type="InterPro" id="IPR036390">
    <property type="entry name" value="WH_DNA-bd_sf"/>
</dbReference>
<dbReference type="EMBL" id="LGAV01000006">
    <property type="protein sequence ID" value="KOS13430.1"/>
    <property type="molecule type" value="Genomic_DNA"/>
</dbReference>
<dbReference type="GO" id="GO:0006511">
    <property type="term" value="P:ubiquitin-dependent protein catabolic process"/>
    <property type="evidence" value="ECO:0007669"/>
    <property type="project" value="InterPro"/>
</dbReference>